<feature type="chain" id="PRO_5038501320" description="Lipoprotein" evidence="1">
    <location>
        <begin position="19"/>
        <end position="262"/>
    </location>
</feature>
<reference evidence="2 3" key="1">
    <citation type="submission" date="2017-04" db="EMBL/GenBank/DDBJ databases">
        <authorList>
            <person name="Afonso C.L."/>
            <person name="Miller P.J."/>
            <person name="Scott M.A."/>
            <person name="Spackman E."/>
            <person name="Goraichik I."/>
            <person name="Dimitrov K.M."/>
            <person name="Suarez D.L."/>
            <person name="Swayne D.E."/>
        </authorList>
    </citation>
    <scope>NUCLEOTIDE SEQUENCE [LARGE SCALE GENOMIC DNA]</scope>
    <source>
        <strain evidence="2 3">DSM 43828</strain>
    </source>
</reference>
<sequence length="262" mass="29417">MRALKRILLALASWVVVTGCGPDVPAVSQADTLRAYQPQFEEVRRKLLQVKSLLPAARVGSASCAVPAPLNPKFMYTTEYDVRTGQSTNNVEIISERALTDPDTQVKYMDAFEYDPTQLIEALRWTGPHGPLGDNQIELLPPAATWNEDDDRKLRTKLDIGLDTRYALVLRTIEYTPPQRIDEPTRKEFYSRIEADAFVVDLHQVALLCSFTADAEYSDFAVLYNNRTSWSATMYENMAGSLGYRIVKHLEQLTGGTVGKPK</sequence>
<keyword evidence="3" id="KW-1185">Reference proteome</keyword>
<evidence type="ECO:0000313" key="3">
    <source>
        <dbReference type="Proteomes" id="UP000192674"/>
    </source>
</evidence>
<dbReference type="AlphaFoldDB" id="A0A1W2FLI8"/>
<evidence type="ECO:0008006" key="4">
    <source>
        <dbReference type="Google" id="ProtNLM"/>
    </source>
</evidence>
<name>A0A1W2FLI8_KIBAR</name>
<feature type="signal peptide" evidence="1">
    <location>
        <begin position="1"/>
        <end position="18"/>
    </location>
</feature>
<accession>A0A1W2FLI8</accession>
<dbReference type="Proteomes" id="UP000192674">
    <property type="component" value="Unassembled WGS sequence"/>
</dbReference>
<dbReference type="OrthoDB" id="5243591at2"/>
<evidence type="ECO:0000313" key="2">
    <source>
        <dbReference type="EMBL" id="SMD22847.1"/>
    </source>
</evidence>
<keyword evidence="1" id="KW-0732">Signal</keyword>
<dbReference type="RefSeq" id="WP_084431621.1">
    <property type="nucleotide sequence ID" value="NZ_FWXV01000008.1"/>
</dbReference>
<organism evidence="2 3">
    <name type="scientific">Kibdelosporangium aridum</name>
    <dbReference type="NCBI Taxonomy" id="2030"/>
    <lineage>
        <taxon>Bacteria</taxon>
        <taxon>Bacillati</taxon>
        <taxon>Actinomycetota</taxon>
        <taxon>Actinomycetes</taxon>
        <taxon>Pseudonocardiales</taxon>
        <taxon>Pseudonocardiaceae</taxon>
        <taxon>Kibdelosporangium</taxon>
    </lineage>
</organism>
<gene>
    <name evidence="2" type="ORF">SAMN05661093_07649</name>
</gene>
<dbReference type="EMBL" id="FWXV01000008">
    <property type="protein sequence ID" value="SMD22847.1"/>
    <property type="molecule type" value="Genomic_DNA"/>
</dbReference>
<proteinExistence type="predicted"/>
<protein>
    <recommendedName>
        <fullName evidence="4">Lipoprotein</fullName>
    </recommendedName>
</protein>
<evidence type="ECO:0000256" key="1">
    <source>
        <dbReference type="SAM" id="SignalP"/>
    </source>
</evidence>
<dbReference type="PROSITE" id="PS51257">
    <property type="entry name" value="PROKAR_LIPOPROTEIN"/>
    <property type="match status" value="1"/>
</dbReference>